<dbReference type="InterPro" id="IPR050901">
    <property type="entry name" value="BP-dep_ABC_trans_perm"/>
</dbReference>
<dbReference type="InterPro" id="IPR000515">
    <property type="entry name" value="MetI-like"/>
</dbReference>
<evidence type="ECO:0000256" key="3">
    <source>
        <dbReference type="ARBA" id="ARBA00022475"/>
    </source>
</evidence>
<accession>A0A6J4VJE4</accession>
<dbReference type="Gene3D" id="1.10.3720.10">
    <property type="entry name" value="MetI-like"/>
    <property type="match status" value="1"/>
</dbReference>
<evidence type="ECO:0000256" key="7">
    <source>
        <dbReference type="RuleBase" id="RU363032"/>
    </source>
</evidence>
<keyword evidence="6 7" id="KW-0472">Membrane</keyword>
<feature type="transmembrane region" description="Helical" evidence="7">
    <location>
        <begin position="30"/>
        <end position="53"/>
    </location>
</feature>
<name>A0A6J4VJE4_9BACT</name>
<feature type="transmembrane region" description="Helical" evidence="7">
    <location>
        <begin position="258"/>
        <end position="280"/>
    </location>
</feature>
<keyword evidence="2 7" id="KW-0813">Transport</keyword>
<evidence type="ECO:0000256" key="2">
    <source>
        <dbReference type="ARBA" id="ARBA00022448"/>
    </source>
</evidence>
<feature type="transmembrane region" description="Helical" evidence="7">
    <location>
        <begin position="202"/>
        <end position="224"/>
    </location>
</feature>
<proteinExistence type="inferred from homology"/>
<evidence type="ECO:0000259" key="8">
    <source>
        <dbReference type="PROSITE" id="PS50928"/>
    </source>
</evidence>
<feature type="transmembrane region" description="Helical" evidence="7">
    <location>
        <begin position="230"/>
        <end position="251"/>
    </location>
</feature>
<gene>
    <name evidence="9" type="ORF">AVDCRST_MAG19-3876</name>
</gene>
<dbReference type="Pfam" id="PF00528">
    <property type="entry name" value="BPD_transp_1"/>
    <property type="match status" value="1"/>
</dbReference>
<feature type="transmembrane region" description="Helical" evidence="7">
    <location>
        <begin position="161"/>
        <end position="181"/>
    </location>
</feature>
<dbReference type="AlphaFoldDB" id="A0A6J4VJE4"/>
<dbReference type="PROSITE" id="PS50928">
    <property type="entry name" value="ABC_TM1"/>
    <property type="match status" value="1"/>
</dbReference>
<evidence type="ECO:0000256" key="5">
    <source>
        <dbReference type="ARBA" id="ARBA00022989"/>
    </source>
</evidence>
<feature type="domain" description="ABC transmembrane type-1" evidence="8">
    <location>
        <begin position="90"/>
        <end position="280"/>
    </location>
</feature>
<evidence type="ECO:0000256" key="4">
    <source>
        <dbReference type="ARBA" id="ARBA00022692"/>
    </source>
</evidence>
<protein>
    <submittedName>
        <fullName evidence="9">Various polyols ABC transporter, permease protein 2</fullName>
    </submittedName>
</protein>
<dbReference type="SUPFAM" id="SSF161098">
    <property type="entry name" value="MetI-like"/>
    <property type="match status" value="1"/>
</dbReference>
<dbReference type="GO" id="GO:0005886">
    <property type="term" value="C:plasma membrane"/>
    <property type="evidence" value="ECO:0007669"/>
    <property type="project" value="UniProtKB-SubCell"/>
</dbReference>
<dbReference type="GO" id="GO:0055085">
    <property type="term" value="P:transmembrane transport"/>
    <property type="evidence" value="ECO:0007669"/>
    <property type="project" value="InterPro"/>
</dbReference>
<keyword evidence="4 7" id="KW-0812">Transmembrane</keyword>
<comment type="similarity">
    <text evidence="7">Belongs to the binding-protein-dependent transport system permease family.</text>
</comment>
<keyword evidence="5 7" id="KW-1133">Transmembrane helix</keyword>
<evidence type="ECO:0000256" key="6">
    <source>
        <dbReference type="ARBA" id="ARBA00023136"/>
    </source>
</evidence>
<dbReference type="CDD" id="cd06261">
    <property type="entry name" value="TM_PBP2"/>
    <property type="match status" value="1"/>
</dbReference>
<comment type="subcellular location">
    <subcellularLocation>
        <location evidence="1 7">Cell membrane</location>
        <topology evidence="1 7">Multi-pass membrane protein</topology>
    </subcellularLocation>
</comment>
<feature type="transmembrane region" description="Helical" evidence="7">
    <location>
        <begin position="94"/>
        <end position="115"/>
    </location>
</feature>
<feature type="transmembrane region" description="Helical" evidence="7">
    <location>
        <begin position="127"/>
        <end position="149"/>
    </location>
</feature>
<evidence type="ECO:0000313" key="9">
    <source>
        <dbReference type="EMBL" id="CAA9580380.1"/>
    </source>
</evidence>
<keyword evidence="3" id="KW-1003">Cell membrane</keyword>
<dbReference type="PANTHER" id="PTHR32243:SF52">
    <property type="entry name" value="ABC TRANSPORTER PERMEASE PROTEIN"/>
    <property type="match status" value="1"/>
</dbReference>
<organism evidence="9">
    <name type="scientific">uncultured Thermomicrobiales bacterium</name>
    <dbReference type="NCBI Taxonomy" id="1645740"/>
    <lineage>
        <taxon>Bacteria</taxon>
        <taxon>Pseudomonadati</taxon>
        <taxon>Thermomicrobiota</taxon>
        <taxon>Thermomicrobia</taxon>
        <taxon>Thermomicrobiales</taxon>
        <taxon>environmental samples</taxon>
    </lineage>
</organism>
<dbReference type="InterPro" id="IPR035906">
    <property type="entry name" value="MetI-like_sf"/>
</dbReference>
<sequence length="294" mass="32253">MAVATTARPVVRQPARFAIRRRGANKEQASALWTVVAWGVGLLAFFPVLYMFLTAFKTETAAVSLPPRLIFQPTLEQFRTVLSGDFLPFFRNSAIASLVSTALVMLLAVPAAYALALRPPKKWKDILFFFISTRFMPAAGVIVPLYIIFREAGLLGTMRGLIILYTAMNLPIAIWMLRSFFEEVPKDVLDAAEVDGANVMRLMTEILLPMIAPGIAATIFISIIFAWNEFFFAVSLAAAGTATVPIFMVKFVTSEGLFWAKLAASSTLAVLPIVLLGWVAQRQLVRGLSMGAVK</sequence>
<dbReference type="EMBL" id="CADCWL010000216">
    <property type="protein sequence ID" value="CAA9580380.1"/>
    <property type="molecule type" value="Genomic_DNA"/>
</dbReference>
<reference evidence="9" key="1">
    <citation type="submission" date="2020-02" db="EMBL/GenBank/DDBJ databases">
        <authorList>
            <person name="Meier V. D."/>
        </authorList>
    </citation>
    <scope>NUCLEOTIDE SEQUENCE</scope>
    <source>
        <strain evidence="9">AVDCRST_MAG19</strain>
    </source>
</reference>
<dbReference type="PANTHER" id="PTHR32243">
    <property type="entry name" value="MALTOSE TRANSPORT SYSTEM PERMEASE-RELATED"/>
    <property type="match status" value="1"/>
</dbReference>
<evidence type="ECO:0000256" key="1">
    <source>
        <dbReference type="ARBA" id="ARBA00004651"/>
    </source>
</evidence>